<feature type="non-terminal residue" evidence="2">
    <location>
        <position position="186"/>
    </location>
</feature>
<keyword evidence="3" id="KW-1185">Reference proteome</keyword>
<name>A0AA38G0B9_TAXCH</name>
<evidence type="ECO:0000256" key="1">
    <source>
        <dbReference type="SAM" id="MobiDB-lite"/>
    </source>
</evidence>
<sequence>VHIRRTLCPLLGQYSDDELGEEESKETKNTRISEPPLSGCATEQVVDFLADLQNHGLLDDNSEHKKGIAEDNINIEHKASDLANSVSTAASVVSASGYLDKEQEMLELKNGCHMDEQVKEAKGKAQQTDDQQNVEPNNELFPVNECLLVDGGMINSIPSEHTVDGDFANDEMKTCGVESVETYERT</sequence>
<accession>A0AA38G0B9</accession>
<gene>
    <name evidence="2" type="ORF">KI387_028220</name>
</gene>
<feature type="region of interest" description="Disordered" evidence="1">
    <location>
        <begin position="15"/>
        <end position="37"/>
    </location>
</feature>
<reference evidence="2 3" key="1">
    <citation type="journal article" date="2021" name="Nat. Plants">
        <title>The Taxus genome provides insights into paclitaxel biosynthesis.</title>
        <authorList>
            <person name="Xiong X."/>
            <person name="Gou J."/>
            <person name="Liao Q."/>
            <person name="Li Y."/>
            <person name="Zhou Q."/>
            <person name="Bi G."/>
            <person name="Li C."/>
            <person name="Du R."/>
            <person name="Wang X."/>
            <person name="Sun T."/>
            <person name="Guo L."/>
            <person name="Liang H."/>
            <person name="Lu P."/>
            <person name="Wu Y."/>
            <person name="Zhang Z."/>
            <person name="Ro D.K."/>
            <person name="Shang Y."/>
            <person name="Huang S."/>
            <person name="Yan J."/>
        </authorList>
    </citation>
    <scope>NUCLEOTIDE SEQUENCE [LARGE SCALE GENOMIC DNA]</scope>
    <source>
        <strain evidence="2">Ta-2019</strain>
    </source>
</reference>
<proteinExistence type="predicted"/>
<evidence type="ECO:0000313" key="3">
    <source>
        <dbReference type="Proteomes" id="UP000824469"/>
    </source>
</evidence>
<evidence type="ECO:0000313" key="2">
    <source>
        <dbReference type="EMBL" id="KAH9313185.1"/>
    </source>
</evidence>
<organism evidence="2 3">
    <name type="scientific">Taxus chinensis</name>
    <name type="common">Chinese yew</name>
    <name type="synonym">Taxus wallichiana var. chinensis</name>
    <dbReference type="NCBI Taxonomy" id="29808"/>
    <lineage>
        <taxon>Eukaryota</taxon>
        <taxon>Viridiplantae</taxon>
        <taxon>Streptophyta</taxon>
        <taxon>Embryophyta</taxon>
        <taxon>Tracheophyta</taxon>
        <taxon>Spermatophyta</taxon>
        <taxon>Pinopsida</taxon>
        <taxon>Pinidae</taxon>
        <taxon>Conifers II</taxon>
        <taxon>Cupressales</taxon>
        <taxon>Taxaceae</taxon>
        <taxon>Taxus</taxon>
    </lineage>
</organism>
<protein>
    <submittedName>
        <fullName evidence="2">Uncharacterized protein</fullName>
    </submittedName>
</protein>
<dbReference type="Proteomes" id="UP000824469">
    <property type="component" value="Unassembled WGS sequence"/>
</dbReference>
<dbReference type="AlphaFoldDB" id="A0AA38G0B9"/>
<feature type="compositionally biased region" description="Acidic residues" evidence="1">
    <location>
        <begin position="15"/>
        <end position="24"/>
    </location>
</feature>
<comment type="caution">
    <text evidence="2">The sequence shown here is derived from an EMBL/GenBank/DDBJ whole genome shotgun (WGS) entry which is preliminary data.</text>
</comment>
<dbReference type="EMBL" id="JAHRHJ020000006">
    <property type="protein sequence ID" value="KAH9313185.1"/>
    <property type="molecule type" value="Genomic_DNA"/>
</dbReference>